<dbReference type="PANTHER" id="PTHR12318:SF0">
    <property type="entry name" value="ACYL-COENZYME A DIPHOSPHATASE NUDT19"/>
    <property type="match status" value="1"/>
</dbReference>
<dbReference type="PANTHER" id="PTHR12318">
    <property type="entry name" value="TESTOSTERONE-REGULATED PROTEIN RP2"/>
    <property type="match status" value="1"/>
</dbReference>
<evidence type="ECO:0000259" key="7">
    <source>
        <dbReference type="PROSITE" id="PS51462"/>
    </source>
</evidence>
<gene>
    <name evidence="8" type="ORF">ACFOMD_15520</name>
</gene>
<dbReference type="InterPro" id="IPR015797">
    <property type="entry name" value="NUDIX_hydrolase-like_dom_sf"/>
</dbReference>
<keyword evidence="9" id="KW-1185">Reference proteome</keyword>
<feature type="domain" description="Nudix hydrolase" evidence="7">
    <location>
        <begin position="6"/>
        <end position="199"/>
    </location>
</feature>
<keyword evidence="5" id="KW-0460">Magnesium</keyword>
<evidence type="ECO:0000313" key="8">
    <source>
        <dbReference type="EMBL" id="MFC3713980.1"/>
    </source>
</evidence>
<sequence>MTDSQIEIAAATLVLLREDSGPVEIFMVERAKTMGFAGGMMVFPGGKVDAADIALAKNAELAPGYAELDPVDAAARIAAIRETFEEAGVLLTIGGPVSEETRDHWRARIVEHEETFSDFLMTTGHRLDVEALVPFAHWCPPRDLEKKRFDTRFYLARMPAGETALHDGNESTRSHWITAADALARADSGENAIIFPTRRNLERLAKSDSIEATIAEAHATPVGLVQPVVETRNGEPYLCIPEGLGYPVTAEPLAAAMRG</sequence>
<evidence type="ECO:0000256" key="5">
    <source>
        <dbReference type="ARBA" id="ARBA00022842"/>
    </source>
</evidence>
<comment type="caution">
    <text evidence="8">The sequence shown here is derived from an EMBL/GenBank/DDBJ whole genome shotgun (WGS) entry which is preliminary data.</text>
</comment>
<evidence type="ECO:0000256" key="2">
    <source>
        <dbReference type="ARBA" id="ARBA00001946"/>
    </source>
</evidence>
<dbReference type="InterPro" id="IPR039121">
    <property type="entry name" value="NUDT19"/>
</dbReference>
<evidence type="ECO:0000256" key="1">
    <source>
        <dbReference type="ARBA" id="ARBA00001936"/>
    </source>
</evidence>
<dbReference type="EMBL" id="JBHRXV010000011">
    <property type="protein sequence ID" value="MFC3713980.1"/>
    <property type="molecule type" value="Genomic_DNA"/>
</dbReference>
<evidence type="ECO:0000256" key="6">
    <source>
        <dbReference type="ARBA" id="ARBA00023211"/>
    </source>
</evidence>
<accession>A0ABV7XCU1</accession>
<dbReference type="Proteomes" id="UP001595615">
    <property type="component" value="Unassembled WGS sequence"/>
</dbReference>
<keyword evidence="3" id="KW-0479">Metal-binding</keyword>
<dbReference type="Gene3D" id="3.90.79.10">
    <property type="entry name" value="Nucleoside Triphosphate Pyrophosphohydrolase"/>
    <property type="match status" value="1"/>
</dbReference>
<dbReference type="InterPro" id="IPR000086">
    <property type="entry name" value="NUDIX_hydrolase_dom"/>
</dbReference>
<dbReference type="SUPFAM" id="SSF55811">
    <property type="entry name" value="Nudix"/>
    <property type="match status" value="1"/>
</dbReference>
<evidence type="ECO:0000313" key="9">
    <source>
        <dbReference type="Proteomes" id="UP001595615"/>
    </source>
</evidence>
<protein>
    <submittedName>
        <fullName evidence="8">NUDIX domain-containing protein</fullName>
    </submittedName>
</protein>
<comment type="cofactor">
    <cofactor evidence="1">
        <name>Mn(2+)</name>
        <dbReference type="ChEBI" id="CHEBI:29035"/>
    </cofactor>
</comment>
<dbReference type="Pfam" id="PF00293">
    <property type="entry name" value="NUDIX"/>
    <property type="match status" value="1"/>
</dbReference>
<proteinExistence type="predicted"/>
<organism evidence="8 9">
    <name type="scientific">Sphingoaurantiacus capsulatus</name>
    <dbReference type="NCBI Taxonomy" id="1771310"/>
    <lineage>
        <taxon>Bacteria</taxon>
        <taxon>Pseudomonadati</taxon>
        <taxon>Pseudomonadota</taxon>
        <taxon>Alphaproteobacteria</taxon>
        <taxon>Sphingomonadales</taxon>
        <taxon>Sphingosinicellaceae</taxon>
        <taxon>Sphingoaurantiacus</taxon>
    </lineage>
</organism>
<keyword evidence="4" id="KW-0378">Hydrolase</keyword>
<evidence type="ECO:0000256" key="4">
    <source>
        <dbReference type="ARBA" id="ARBA00022801"/>
    </source>
</evidence>
<dbReference type="PROSITE" id="PS51462">
    <property type="entry name" value="NUDIX"/>
    <property type="match status" value="1"/>
</dbReference>
<comment type="cofactor">
    <cofactor evidence="2">
        <name>Mg(2+)</name>
        <dbReference type="ChEBI" id="CHEBI:18420"/>
    </cofactor>
</comment>
<dbReference type="RefSeq" id="WP_380862990.1">
    <property type="nucleotide sequence ID" value="NZ_JBHRXV010000011.1"/>
</dbReference>
<evidence type="ECO:0000256" key="3">
    <source>
        <dbReference type="ARBA" id="ARBA00022723"/>
    </source>
</evidence>
<dbReference type="CDD" id="cd18870">
    <property type="entry name" value="NUDIX_AcylCoAdiphos_Nudt19"/>
    <property type="match status" value="1"/>
</dbReference>
<reference evidence="9" key="1">
    <citation type="journal article" date="2019" name="Int. J. Syst. Evol. Microbiol.">
        <title>The Global Catalogue of Microorganisms (GCM) 10K type strain sequencing project: providing services to taxonomists for standard genome sequencing and annotation.</title>
        <authorList>
            <consortium name="The Broad Institute Genomics Platform"/>
            <consortium name="The Broad Institute Genome Sequencing Center for Infectious Disease"/>
            <person name="Wu L."/>
            <person name="Ma J."/>
        </authorList>
    </citation>
    <scope>NUCLEOTIDE SEQUENCE [LARGE SCALE GENOMIC DNA]</scope>
    <source>
        <strain evidence="9">KCTC 42644</strain>
    </source>
</reference>
<name>A0ABV7XCU1_9SPHN</name>
<keyword evidence="6" id="KW-0464">Manganese</keyword>